<feature type="compositionally biased region" description="Polar residues" evidence="6">
    <location>
        <begin position="587"/>
        <end position="634"/>
    </location>
</feature>
<dbReference type="KEGG" id="vg:80540388"/>
<name>A0A5B8FKD8_9GAMA</name>
<keyword evidence="3" id="KW-0238">DNA-binding</keyword>
<proteinExistence type="predicted"/>
<keyword evidence="8" id="KW-1185">Reference proteome</keyword>
<gene>
    <name evidence="7" type="primary">ORF50</name>
</gene>
<evidence type="ECO:0000313" key="8">
    <source>
        <dbReference type="Proteomes" id="UP001147731"/>
    </source>
</evidence>
<evidence type="ECO:0000256" key="1">
    <source>
        <dbReference type="ARBA" id="ARBA00022518"/>
    </source>
</evidence>
<dbReference type="GO" id="GO:0003677">
    <property type="term" value="F:DNA binding"/>
    <property type="evidence" value="ECO:0007669"/>
    <property type="project" value="UniProtKB-KW"/>
</dbReference>
<dbReference type="InterPro" id="IPR004998">
    <property type="entry name" value="Herpes_TAF50"/>
</dbReference>
<feature type="region of interest" description="Disordered" evidence="6">
    <location>
        <begin position="585"/>
        <end position="634"/>
    </location>
</feature>
<feature type="region of interest" description="Disordered" evidence="6">
    <location>
        <begin position="500"/>
        <end position="523"/>
    </location>
</feature>
<reference evidence="7" key="1">
    <citation type="journal article" date="2019" name="Emerg. Infect. Dis.">
        <title>Novel Virus Related to Kaposi's Sarcoma-Associated Herpesvirus from Colobus Monkey.</title>
        <authorList>
            <person name="Dhingra A."/>
            <person name="Ganzenmueller T."/>
            <person name="Hage E."/>
            <person name="Suarez N.M."/>
            <person name="Matz-Rensing K."/>
            <person name="Widmer D."/>
            <person name="Pohlmann S."/>
            <person name="Davison A.J."/>
            <person name="Schulz T.F."/>
            <person name="Kaul A."/>
        </authorList>
    </citation>
    <scope>NUCLEOTIDE SEQUENCE</scope>
    <source>
        <strain evidence="7">Hannover</strain>
    </source>
</reference>
<dbReference type="EMBL" id="MH932584">
    <property type="protein sequence ID" value="QDQ69256.1"/>
    <property type="molecule type" value="Genomic_DNA"/>
</dbReference>
<evidence type="ECO:0000256" key="4">
    <source>
        <dbReference type="ARBA" id="ARBA00023159"/>
    </source>
</evidence>
<keyword evidence="5" id="KW-0804">Transcription</keyword>
<evidence type="ECO:0000256" key="2">
    <source>
        <dbReference type="ARBA" id="ARBA00023015"/>
    </source>
</evidence>
<keyword evidence="1" id="KW-0244">Early protein</keyword>
<dbReference type="RefSeq" id="YP_010801676.1">
    <property type="nucleotide sequence ID" value="NC_076967.1"/>
</dbReference>
<sequence length="652" mass="70569">MEEDKGSKLRRSCVESFVGLTADLKSQLYKCVLLVNDAYNKIYDPDDLNKVVHNVCVRIMEECGGQGALAGFFIDINLFNLFCFFRAFRMRTRSAATFNVPCAEGAQGILRILIERLLFCTEKMFLASSCSGVALPPRLCLLFNDMYTEMKYKCLGAWRRLACNRRPIMMLANSLLTTYMSYDSAGIIKDQMKALFLLVFQPIYLPRILMPLDLMSKGQTTPENFYSITGSSEKRRPITTGRVSSSLGSPGSSIMPEALILPIMEPGLLPASLVDLSEILSNPGLILGAQPLSQFLVSKPHPSLPQTVSIVAFNPGGCDPALINNWQAASQNLGEQPSAAGSIAPNESTQPQSIPDNSPVPSTSASNVQTKTLAACLVPAMAPDGSQMSFLASYQPHSPNTTNVTENFQPTQCLTLLQVTCTAPADPLPDTKVRAPLAHVPAVIPQSTRSFLRSLTPQENIVTGSGIGDTIDNPNEDDTEQLTPKYKYKSCDSGAKRMRRFSPVPDMGSPTGLEVSGTSSADRKVQISPAPLDISSSPDAGDQSLYNFLAENGVENWDMASQSSLADEDLLSAILQGLYQLDEPPSLGSTSPRVVCSPSSTVSDSQTLQRADTPSGERLTTLQPVSSTTPSADGSENVALSQLLQWRNYFLD</sequence>
<dbReference type="GeneID" id="80540388"/>
<feature type="compositionally biased region" description="Polar residues" evidence="6">
    <location>
        <begin position="345"/>
        <end position="366"/>
    </location>
</feature>
<dbReference type="GO" id="GO:0006355">
    <property type="term" value="P:regulation of DNA-templated transcription"/>
    <property type="evidence" value="ECO:0007669"/>
    <property type="project" value="InterPro"/>
</dbReference>
<evidence type="ECO:0000313" key="7">
    <source>
        <dbReference type="EMBL" id="QDQ69256.1"/>
    </source>
</evidence>
<evidence type="ECO:0000256" key="3">
    <source>
        <dbReference type="ARBA" id="ARBA00023125"/>
    </source>
</evidence>
<evidence type="ECO:0000256" key="6">
    <source>
        <dbReference type="SAM" id="MobiDB-lite"/>
    </source>
</evidence>
<feature type="region of interest" description="Disordered" evidence="6">
    <location>
        <begin position="334"/>
        <end position="366"/>
    </location>
</feature>
<dbReference type="Pfam" id="PF03326">
    <property type="entry name" value="Herpes_TAF50"/>
    <property type="match status" value="1"/>
</dbReference>
<dbReference type="Proteomes" id="UP001147731">
    <property type="component" value="Segment"/>
</dbReference>
<organism evidence="7 8">
    <name type="scientific">Colobine gammaherpesvirus 1</name>
    <dbReference type="NCBI Taxonomy" id="2597325"/>
    <lineage>
        <taxon>Viruses</taxon>
        <taxon>Duplodnaviria</taxon>
        <taxon>Heunggongvirae</taxon>
        <taxon>Peploviricota</taxon>
        <taxon>Herviviricetes</taxon>
        <taxon>Herpesvirales</taxon>
        <taxon>Orthoherpesviridae</taxon>
        <taxon>Gammaherpesvirinae</taxon>
        <taxon>Rhadinovirus</taxon>
        <taxon>Rhadinovirus colobinegamma1</taxon>
    </lineage>
</organism>
<keyword evidence="4" id="KW-0010">Activator</keyword>
<keyword evidence="2" id="KW-0805">Transcription regulation</keyword>
<accession>A0A5B8FKD8</accession>
<protein>
    <submittedName>
        <fullName evidence="7">Rta</fullName>
    </submittedName>
</protein>
<evidence type="ECO:0000256" key="5">
    <source>
        <dbReference type="ARBA" id="ARBA00023163"/>
    </source>
</evidence>